<reference evidence="2 3" key="1">
    <citation type="journal article" date="2013" name="Genome Announc.">
        <title>Draft Genome Sequence of Arthrobacter crystallopoietes Strain BAB-32, Revealing Genes for Bioremediation.</title>
        <authorList>
            <person name="Joshi M.N."/>
            <person name="Pandit A.S."/>
            <person name="Sharma A."/>
            <person name="Pandya R.V."/>
            <person name="Desai S.M."/>
            <person name="Saxena A.K."/>
            <person name="Bagatharia S.B."/>
        </authorList>
    </citation>
    <scope>NUCLEOTIDE SEQUENCE [LARGE SCALE GENOMIC DNA]</scope>
    <source>
        <strain evidence="2 3">BAB-32</strain>
    </source>
</reference>
<protein>
    <submittedName>
        <fullName evidence="2">Uncharacterized protein</fullName>
    </submittedName>
</protein>
<proteinExistence type="predicted"/>
<name>N1V3I3_9MICC</name>
<dbReference type="EMBL" id="ANPE02000108">
    <property type="protein sequence ID" value="EMY34584.1"/>
    <property type="molecule type" value="Genomic_DNA"/>
</dbReference>
<sequence>MGDSTQWYGRPDGDGESRAGGNRNRKRLRGALGVAAVCAMTAGGVVPGALADDGGGAPSVAGMAGLANPAAFTATGKAGEPASGTAQAAVAEAPEAGTAAGEPGSEPGPAPAEAAAVPAEAAAGV</sequence>
<keyword evidence="3" id="KW-1185">Reference proteome</keyword>
<dbReference type="AlphaFoldDB" id="N1V3I3"/>
<evidence type="ECO:0000256" key="1">
    <source>
        <dbReference type="SAM" id="MobiDB-lite"/>
    </source>
</evidence>
<organism evidence="2 3">
    <name type="scientific">Arthrobacter crystallopoietes BAB-32</name>
    <dbReference type="NCBI Taxonomy" id="1246476"/>
    <lineage>
        <taxon>Bacteria</taxon>
        <taxon>Bacillati</taxon>
        <taxon>Actinomycetota</taxon>
        <taxon>Actinomycetes</taxon>
        <taxon>Micrococcales</taxon>
        <taxon>Micrococcaceae</taxon>
        <taxon>Crystallibacter</taxon>
    </lineage>
</organism>
<accession>N1V3I3</accession>
<feature type="compositionally biased region" description="Low complexity" evidence="1">
    <location>
        <begin position="84"/>
        <end position="125"/>
    </location>
</feature>
<evidence type="ECO:0000313" key="3">
    <source>
        <dbReference type="Proteomes" id="UP000010729"/>
    </source>
</evidence>
<feature type="region of interest" description="Disordered" evidence="1">
    <location>
        <begin position="1"/>
        <end position="24"/>
    </location>
</feature>
<dbReference type="Proteomes" id="UP000010729">
    <property type="component" value="Unassembled WGS sequence"/>
</dbReference>
<comment type="caution">
    <text evidence="2">The sequence shown here is derived from an EMBL/GenBank/DDBJ whole genome shotgun (WGS) entry which is preliminary data.</text>
</comment>
<gene>
    <name evidence="2" type="ORF">D477_008783</name>
</gene>
<evidence type="ECO:0000313" key="2">
    <source>
        <dbReference type="EMBL" id="EMY34584.1"/>
    </source>
</evidence>
<feature type="region of interest" description="Disordered" evidence="1">
    <location>
        <begin position="74"/>
        <end position="125"/>
    </location>
</feature>
<feature type="non-terminal residue" evidence="2">
    <location>
        <position position="125"/>
    </location>
</feature>